<organism evidence="2 3">
    <name type="scientific">Sphaeroforma arctica JP610</name>
    <dbReference type="NCBI Taxonomy" id="667725"/>
    <lineage>
        <taxon>Eukaryota</taxon>
        <taxon>Ichthyosporea</taxon>
        <taxon>Ichthyophonida</taxon>
        <taxon>Sphaeroforma</taxon>
    </lineage>
</organism>
<name>A0A0L0FFN7_9EUKA</name>
<keyword evidence="1" id="KW-0732">Signal</keyword>
<feature type="chain" id="PRO_5005538631" evidence="1">
    <location>
        <begin position="25"/>
        <end position="187"/>
    </location>
</feature>
<dbReference type="Proteomes" id="UP000054560">
    <property type="component" value="Unassembled WGS sequence"/>
</dbReference>
<dbReference type="GeneID" id="25912679"/>
<accession>A0A0L0FFN7</accession>
<gene>
    <name evidence="2" type="ORF">SARC_12175</name>
</gene>
<feature type="signal peptide" evidence="1">
    <location>
        <begin position="1"/>
        <end position="24"/>
    </location>
</feature>
<evidence type="ECO:0000313" key="2">
    <source>
        <dbReference type="EMBL" id="KNC75296.1"/>
    </source>
</evidence>
<dbReference type="RefSeq" id="XP_014149198.1">
    <property type="nucleotide sequence ID" value="XM_014293723.1"/>
</dbReference>
<keyword evidence="3" id="KW-1185">Reference proteome</keyword>
<evidence type="ECO:0000313" key="3">
    <source>
        <dbReference type="Proteomes" id="UP000054560"/>
    </source>
</evidence>
<proteinExistence type="predicted"/>
<reference evidence="2 3" key="1">
    <citation type="submission" date="2011-02" db="EMBL/GenBank/DDBJ databases">
        <title>The Genome Sequence of Sphaeroforma arctica JP610.</title>
        <authorList>
            <consortium name="The Broad Institute Genome Sequencing Platform"/>
            <person name="Russ C."/>
            <person name="Cuomo C."/>
            <person name="Young S.K."/>
            <person name="Zeng Q."/>
            <person name="Gargeya S."/>
            <person name="Alvarado L."/>
            <person name="Berlin A."/>
            <person name="Chapman S.B."/>
            <person name="Chen Z."/>
            <person name="Freedman E."/>
            <person name="Gellesch M."/>
            <person name="Goldberg J."/>
            <person name="Griggs A."/>
            <person name="Gujja S."/>
            <person name="Heilman E."/>
            <person name="Heiman D."/>
            <person name="Howarth C."/>
            <person name="Mehta T."/>
            <person name="Neiman D."/>
            <person name="Pearson M."/>
            <person name="Roberts A."/>
            <person name="Saif S."/>
            <person name="Shea T."/>
            <person name="Shenoy N."/>
            <person name="Sisk P."/>
            <person name="Stolte C."/>
            <person name="Sykes S."/>
            <person name="White J."/>
            <person name="Yandava C."/>
            <person name="Burger G."/>
            <person name="Gray M.W."/>
            <person name="Holland P.W.H."/>
            <person name="King N."/>
            <person name="Lang F.B.F."/>
            <person name="Roger A.J."/>
            <person name="Ruiz-Trillo I."/>
            <person name="Haas B."/>
            <person name="Nusbaum C."/>
            <person name="Birren B."/>
        </authorList>
    </citation>
    <scope>NUCLEOTIDE SEQUENCE [LARGE SCALE GENOMIC DNA]</scope>
    <source>
        <strain evidence="2 3">JP610</strain>
    </source>
</reference>
<dbReference type="AlphaFoldDB" id="A0A0L0FFN7"/>
<dbReference type="EMBL" id="KQ243714">
    <property type="protein sequence ID" value="KNC75296.1"/>
    <property type="molecule type" value="Genomic_DNA"/>
</dbReference>
<protein>
    <submittedName>
        <fullName evidence="2">Uncharacterized protein</fullName>
    </submittedName>
</protein>
<sequence length="187" mass="19929">MPGLVKSTMCLMAFVSIIYEVAGASAIDRREGTVSDTTEDTSTCGTTVTNTSSGDVWCCDTTLITSSGTTKCYQSDAYYSGDCSIEYIQNQDTRYCLVATQDAETDDNYDTPNTDTCSIKVGTCTINQTWDDNGDFSKSATYSGVDYTFNYYGCTCLADGTGYGCASVETLTNGVLSSTQVNAATTC</sequence>
<evidence type="ECO:0000256" key="1">
    <source>
        <dbReference type="SAM" id="SignalP"/>
    </source>
</evidence>